<dbReference type="PROSITE" id="PS00028">
    <property type="entry name" value="ZINC_FINGER_C2H2_1"/>
    <property type="match status" value="3"/>
</dbReference>
<evidence type="ECO:0000313" key="11">
    <source>
        <dbReference type="Proteomes" id="UP000762676"/>
    </source>
</evidence>
<dbReference type="FunFam" id="3.30.160.60:FF:000452">
    <property type="entry name" value="Transcription factor Ovo-like 2"/>
    <property type="match status" value="1"/>
</dbReference>
<dbReference type="InterPro" id="IPR013087">
    <property type="entry name" value="Znf_C2H2_type"/>
</dbReference>
<keyword evidence="4 7" id="KW-0863">Zinc-finger</keyword>
<evidence type="ECO:0000256" key="8">
    <source>
        <dbReference type="SAM" id="MobiDB-lite"/>
    </source>
</evidence>
<gene>
    <name evidence="10" type="ORF">ElyMa_001555500</name>
</gene>
<feature type="domain" description="C2H2-type" evidence="9">
    <location>
        <begin position="813"/>
        <end position="840"/>
    </location>
</feature>
<keyword evidence="2" id="KW-0479">Metal-binding</keyword>
<name>A0AAV4JFT5_9GAST</name>
<evidence type="ECO:0000256" key="3">
    <source>
        <dbReference type="ARBA" id="ARBA00022737"/>
    </source>
</evidence>
<dbReference type="Proteomes" id="UP000762676">
    <property type="component" value="Unassembled WGS sequence"/>
</dbReference>
<dbReference type="SMART" id="SM00355">
    <property type="entry name" value="ZnF_C2H2"/>
    <property type="match status" value="4"/>
</dbReference>
<feature type="compositionally biased region" description="Polar residues" evidence="8">
    <location>
        <begin position="56"/>
        <end position="72"/>
    </location>
</feature>
<feature type="compositionally biased region" description="Basic and acidic residues" evidence="8">
    <location>
        <begin position="101"/>
        <end position="110"/>
    </location>
</feature>
<feature type="compositionally biased region" description="Low complexity" evidence="8">
    <location>
        <begin position="279"/>
        <end position="295"/>
    </location>
</feature>
<feature type="compositionally biased region" description="Acidic residues" evidence="8">
    <location>
        <begin position="268"/>
        <end position="278"/>
    </location>
</feature>
<feature type="compositionally biased region" description="Polar residues" evidence="8">
    <location>
        <begin position="81"/>
        <end position="94"/>
    </location>
</feature>
<evidence type="ECO:0000259" key="9">
    <source>
        <dbReference type="PROSITE" id="PS50157"/>
    </source>
</evidence>
<sequence>FLLGGNLSEPGQDNDQLKRRRRAVCSPKEVGVVCSLKDEEGAGSRYSIPENCVPKDQTQGESEKQAGSTDIQRNLHPGENANLTSKQDPISGQSAYEGDLEYNKGSEHNKSNTLPRSRFPELSTHAALSTMPDIKTARLMSTESPLKLTNTEHYQSVNAGPMSKKLPPLSWNSEHKSELLQQMSSYEGNCSKYQHTAEISNRTIFSSGRDMSEHNRYDVNVSCSRLVTAPISESGLTSLMIPSPPRKRQRRSCKKRSFMIASLIETDSDTCSDDDADDTSSPSKQSKSYQKTYSSRGLADSKTVPSEKGLFNSKDDHPVDLQTHENSELGSCKRHIQRPSYLPLETFHSFQPNSDGPERKVENVKEDPHQNVGTDAGKFLHDKEAKTASHWQRCVSADKEWRKDYSDKFQKSTSLTIESPIYPTQPGVHLSPQLPLNSEFQPVTNIPFPHYSFPSPLWPAFSFDKLKSQGFEAMFLSNTCTQSSQHPTGHGTGNNHYETHKCSKSEIYPSLLQPLPFRFFPGGTSLHPYLRQGFDASHVGNLHHGRKDLGAEFARTKEAFSHPFQTLVENAAFMNTSSHFQTNVSSPSHPLGLRLATTGQSNTMRSMEGAARHNMGLPLTAPTFSPCGSDGISVASSSEPGASPAPSTSLPSPPSPRPQPMLCMSPRSFMMAPDRSAMSSSTMATQLMPVSKAAAAGSAIGLNNNINVSPPRIDLRYEHLQLKMGRGGGGGGAGLVDGNKSFKAFLENANVKLEFINGGNGIKNPLLSTEFAENKIGLVSGGCSLPCPVCSLTFGTAKLLQRHLKTHREIKRFLCTFCAKGFNDTFDLKRHTRTHTGVRPYKCDLCEKAFTQRCSLESHRRKIHGCVEELAFNERRVKLYVCEDCGHSTDLAEEHYAHVRHAHPTRPGPASPGIAGVDPEGCRGGGRG</sequence>
<keyword evidence="6" id="KW-0539">Nucleus</keyword>
<accession>A0AAV4JFT5</accession>
<dbReference type="EMBL" id="BMAT01003090">
    <property type="protein sequence ID" value="GFS19872.1"/>
    <property type="molecule type" value="Genomic_DNA"/>
</dbReference>
<keyword evidence="3" id="KW-0677">Repeat</keyword>
<dbReference type="GO" id="GO:0000978">
    <property type="term" value="F:RNA polymerase II cis-regulatory region sequence-specific DNA binding"/>
    <property type="evidence" value="ECO:0007669"/>
    <property type="project" value="TreeGrafter"/>
</dbReference>
<feature type="region of interest" description="Disordered" evidence="8">
    <location>
        <begin position="39"/>
        <end position="117"/>
    </location>
</feature>
<dbReference type="AlphaFoldDB" id="A0AAV4JFT5"/>
<feature type="compositionally biased region" description="Basic and acidic residues" evidence="8">
    <location>
        <begin position="313"/>
        <end position="327"/>
    </location>
</feature>
<dbReference type="PANTHER" id="PTHR10032:SF271">
    <property type="entry name" value="RH12261P-RELATED"/>
    <property type="match status" value="1"/>
</dbReference>
<organism evidence="10 11">
    <name type="scientific">Elysia marginata</name>
    <dbReference type="NCBI Taxonomy" id="1093978"/>
    <lineage>
        <taxon>Eukaryota</taxon>
        <taxon>Metazoa</taxon>
        <taxon>Spiralia</taxon>
        <taxon>Lophotrochozoa</taxon>
        <taxon>Mollusca</taxon>
        <taxon>Gastropoda</taxon>
        <taxon>Heterobranchia</taxon>
        <taxon>Euthyneura</taxon>
        <taxon>Panpulmonata</taxon>
        <taxon>Sacoglossa</taxon>
        <taxon>Placobranchoidea</taxon>
        <taxon>Plakobranchidae</taxon>
        <taxon>Elysia</taxon>
    </lineage>
</organism>
<feature type="region of interest" description="Disordered" evidence="8">
    <location>
        <begin position="628"/>
        <end position="666"/>
    </location>
</feature>
<evidence type="ECO:0000313" key="10">
    <source>
        <dbReference type="EMBL" id="GFS19872.1"/>
    </source>
</evidence>
<comment type="caution">
    <text evidence="10">The sequence shown here is derived from an EMBL/GenBank/DDBJ whole genome shotgun (WGS) entry which is preliminary data.</text>
</comment>
<evidence type="ECO:0000256" key="7">
    <source>
        <dbReference type="PROSITE-ProRule" id="PRU00042"/>
    </source>
</evidence>
<feature type="region of interest" description="Disordered" evidence="8">
    <location>
        <begin position="902"/>
        <end position="928"/>
    </location>
</feature>
<evidence type="ECO:0000256" key="5">
    <source>
        <dbReference type="ARBA" id="ARBA00022833"/>
    </source>
</evidence>
<proteinExistence type="predicted"/>
<feature type="domain" description="C2H2-type" evidence="9">
    <location>
        <begin position="841"/>
        <end position="864"/>
    </location>
</feature>
<dbReference type="GO" id="GO:0009913">
    <property type="term" value="P:epidermal cell differentiation"/>
    <property type="evidence" value="ECO:0007669"/>
    <property type="project" value="TreeGrafter"/>
</dbReference>
<feature type="region of interest" description="Disordered" evidence="8">
    <location>
        <begin position="346"/>
        <end position="376"/>
    </location>
</feature>
<evidence type="ECO:0000256" key="2">
    <source>
        <dbReference type="ARBA" id="ARBA00022723"/>
    </source>
</evidence>
<feature type="non-terminal residue" evidence="10">
    <location>
        <position position="1"/>
    </location>
</feature>
<dbReference type="PANTHER" id="PTHR10032">
    <property type="entry name" value="ZINC FINGER PROTEIN WITH KRAB AND SCAN DOMAINS"/>
    <property type="match status" value="1"/>
</dbReference>
<protein>
    <submittedName>
        <fullName evidence="10">Protein ovo</fullName>
    </submittedName>
</protein>
<reference evidence="10 11" key="1">
    <citation type="journal article" date="2021" name="Elife">
        <title>Chloroplast acquisition without the gene transfer in kleptoplastic sea slugs, Plakobranchus ocellatus.</title>
        <authorList>
            <person name="Maeda T."/>
            <person name="Takahashi S."/>
            <person name="Yoshida T."/>
            <person name="Shimamura S."/>
            <person name="Takaki Y."/>
            <person name="Nagai Y."/>
            <person name="Toyoda A."/>
            <person name="Suzuki Y."/>
            <person name="Arimoto A."/>
            <person name="Ishii H."/>
            <person name="Satoh N."/>
            <person name="Nishiyama T."/>
            <person name="Hasebe M."/>
            <person name="Maruyama T."/>
            <person name="Minagawa J."/>
            <person name="Obokata J."/>
            <person name="Shigenobu S."/>
        </authorList>
    </citation>
    <scope>NUCLEOTIDE SEQUENCE [LARGE SCALE GENOMIC DNA]</scope>
</reference>
<dbReference type="PROSITE" id="PS50157">
    <property type="entry name" value="ZINC_FINGER_C2H2_2"/>
    <property type="match status" value="3"/>
</dbReference>
<dbReference type="GO" id="GO:0008270">
    <property type="term" value="F:zinc ion binding"/>
    <property type="evidence" value="ECO:0007669"/>
    <property type="project" value="UniProtKB-KW"/>
</dbReference>
<dbReference type="SUPFAM" id="SSF57667">
    <property type="entry name" value="beta-beta-alpha zinc fingers"/>
    <property type="match status" value="1"/>
</dbReference>
<dbReference type="InterPro" id="IPR036236">
    <property type="entry name" value="Znf_C2H2_sf"/>
</dbReference>
<evidence type="ECO:0000256" key="6">
    <source>
        <dbReference type="ARBA" id="ARBA00023242"/>
    </source>
</evidence>
<dbReference type="GO" id="GO:0005634">
    <property type="term" value="C:nucleus"/>
    <property type="evidence" value="ECO:0007669"/>
    <property type="project" value="UniProtKB-SubCell"/>
</dbReference>
<keyword evidence="11" id="KW-1185">Reference proteome</keyword>
<dbReference type="Pfam" id="PF00096">
    <property type="entry name" value="zf-C2H2"/>
    <property type="match status" value="2"/>
</dbReference>
<evidence type="ECO:0000256" key="4">
    <source>
        <dbReference type="ARBA" id="ARBA00022771"/>
    </source>
</evidence>
<evidence type="ECO:0000256" key="1">
    <source>
        <dbReference type="ARBA" id="ARBA00004123"/>
    </source>
</evidence>
<feature type="domain" description="C2H2-type" evidence="9">
    <location>
        <begin position="785"/>
        <end position="812"/>
    </location>
</feature>
<dbReference type="GO" id="GO:0000981">
    <property type="term" value="F:DNA-binding transcription factor activity, RNA polymerase II-specific"/>
    <property type="evidence" value="ECO:0007669"/>
    <property type="project" value="TreeGrafter"/>
</dbReference>
<feature type="region of interest" description="Disordered" evidence="8">
    <location>
        <begin position="1"/>
        <end position="20"/>
    </location>
</feature>
<feature type="compositionally biased region" description="Low complexity" evidence="8">
    <location>
        <begin position="633"/>
        <end position="650"/>
    </location>
</feature>
<keyword evidence="5" id="KW-0862">Zinc</keyword>
<comment type="subcellular location">
    <subcellularLocation>
        <location evidence="1">Nucleus</location>
    </subcellularLocation>
</comment>
<dbReference type="Gene3D" id="3.30.160.60">
    <property type="entry name" value="Classic Zinc Finger"/>
    <property type="match status" value="2"/>
</dbReference>
<feature type="compositionally biased region" description="Basic and acidic residues" evidence="8">
    <location>
        <begin position="356"/>
        <end position="369"/>
    </location>
</feature>
<dbReference type="InterPro" id="IPR027756">
    <property type="entry name" value="Ovo-like"/>
</dbReference>
<feature type="region of interest" description="Disordered" evidence="8">
    <location>
        <begin position="268"/>
        <end position="334"/>
    </location>
</feature>